<dbReference type="Pfam" id="PF25963">
    <property type="entry name" value="Beta-barrel_AAEA"/>
    <property type="match status" value="1"/>
</dbReference>
<feature type="domain" description="Multidrug resistance protein MdtA-like barrel-sandwich hybrid" evidence="4">
    <location>
        <begin position="69"/>
        <end position="265"/>
    </location>
</feature>
<keyword evidence="3" id="KW-0812">Transmembrane</keyword>
<feature type="coiled-coil region" evidence="1">
    <location>
        <begin position="203"/>
        <end position="232"/>
    </location>
</feature>
<proteinExistence type="predicted"/>
<feature type="transmembrane region" description="Helical" evidence="3">
    <location>
        <begin position="31"/>
        <end position="52"/>
    </location>
</feature>
<evidence type="ECO:0000256" key="1">
    <source>
        <dbReference type="SAM" id="Coils"/>
    </source>
</evidence>
<dbReference type="Gene3D" id="2.40.30.170">
    <property type="match status" value="1"/>
</dbReference>
<sequence length="388" mass="40913">MSAPTSVASATAAPSAPAASPSTRTSRRRSLLIGGGAVALAVALAFGVRWWVHGRFIESTDDAYIQADSVTVAPKVSGYVAEVYVRDNQQVKAGQELVRLDNRQYQAAYDESAANVASRQADVARADADLQQQKARIAQAAAEVDGARANARYAASQVERYAPLVRTGAETEERTAELRNAQTRAGTTLAANEAALRVEQSQTVTLQTRLQQARAQLEVAEASARKAKLDLEDTVVRATQAGRVADKGVRVGQFAQPGTRLLTVVPVQDLYLTANFKETQVGRMRPGQSVTLHVDALSGEALHGVVDSLSPGTGSQFALLPAQNATGNFTKIVQRVPVRIHVDVPNEARPVLVPGLSVVVDVDTRDLHPASARVPGAAPAAANGAAHG</sequence>
<dbReference type="Gene3D" id="1.10.287.470">
    <property type="entry name" value="Helix hairpin bin"/>
    <property type="match status" value="1"/>
</dbReference>
<protein>
    <submittedName>
        <fullName evidence="6">Membrane fusion protein (Multidrug efflux system)</fullName>
    </submittedName>
</protein>
<evidence type="ECO:0000313" key="7">
    <source>
        <dbReference type="Proteomes" id="UP000291078"/>
    </source>
</evidence>
<dbReference type="RefSeq" id="WP_130392311.1">
    <property type="nucleotide sequence ID" value="NZ_SGXM01000004.1"/>
</dbReference>
<feature type="region of interest" description="Disordered" evidence="2">
    <location>
        <begin position="1"/>
        <end position="26"/>
    </location>
</feature>
<keyword evidence="3" id="KW-0472">Membrane</keyword>
<dbReference type="InterPro" id="IPR050739">
    <property type="entry name" value="MFP"/>
</dbReference>
<comment type="caution">
    <text evidence="6">The sequence shown here is derived from an EMBL/GenBank/DDBJ whole genome shotgun (WGS) entry which is preliminary data.</text>
</comment>
<dbReference type="InterPro" id="IPR058625">
    <property type="entry name" value="MdtA-like_BSH"/>
</dbReference>
<dbReference type="AlphaFoldDB" id="A0A4Q7RSL2"/>
<organism evidence="6 7">
    <name type="scientific">Cupriavidus agavae</name>
    <dbReference type="NCBI Taxonomy" id="1001822"/>
    <lineage>
        <taxon>Bacteria</taxon>
        <taxon>Pseudomonadati</taxon>
        <taxon>Pseudomonadota</taxon>
        <taxon>Betaproteobacteria</taxon>
        <taxon>Burkholderiales</taxon>
        <taxon>Burkholderiaceae</taxon>
        <taxon>Cupriavidus</taxon>
    </lineage>
</organism>
<keyword evidence="3" id="KW-1133">Transmembrane helix</keyword>
<feature type="domain" description="p-hydroxybenzoic acid efflux pump subunit AaeA-like beta-barrel" evidence="5">
    <location>
        <begin position="270"/>
        <end position="360"/>
    </location>
</feature>
<dbReference type="Proteomes" id="UP000291078">
    <property type="component" value="Unassembled WGS sequence"/>
</dbReference>
<feature type="coiled-coil region" evidence="1">
    <location>
        <begin position="123"/>
        <end position="150"/>
    </location>
</feature>
<dbReference type="SUPFAM" id="SSF111369">
    <property type="entry name" value="HlyD-like secretion proteins"/>
    <property type="match status" value="2"/>
</dbReference>
<dbReference type="Pfam" id="PF25917">
    <property type="entry name" value="BSH_RND"/>
    <property type="match status" value="1"/>
</dbReference>
<dbReference type="PANTHER" id="PTHR30386:SF24">
    <property type="entry name" value="MULTIDRUG RESISTANCE EFFLUX PUMP"/>
    <property type="match status" value="1"/>
</dbReference>
<dbReference type="GO" id="GO:0055085">
    <property type="term" value="P:transmembrane transport"/>
    <property type="evidence" value="ECO:0007669"/>
    <property type="project" value="InterPro"/>
</dbReference>
<dbReference type="PRINTS" id="PR01490">
    <property type="entry name" value="RTXTOXIND"/>
</dbReference>
<reference evidence="6 7" key="1">
    <citation type="journal article" date="2015" name="Stand. Genomic Sci.">
        <title>Genomic Encyclopedia of Bacterial and Archaeal Type Strains, Phase III: the genomes of soil and plant-associated and newly described type strains.</title>
        <authorList>
            <person name="Whitman W.B."/>
            <person name="Woyke T."/>
            <person name="Klenk H.P."/>
            <person name="Zhou Y."/>
            <person name="Lilburn T.G."/>
            <person name="Beck B.J."/>
            <person name="De Vos P."/>
            <person name="Vandamme P."/>
            <person name="Eisen J.A."/>
            <person name="Garrity G."/>
            <person name="Hugenholtz P."/>
            <person name="Kyrpides N.C."/>
        </authorList>
    </citation>
    <scope>NUCLEOTIDE SEQUENCE [LARGE SCALE GENOMIC DNA]</scope>
    <source>
        <strain evidence="6 7">ASC-9842</strain>
    </source>
</reference>
<evidence type="ECO:0000256" key="3">
    <source>
        <dbReference type="SAM" id="Phobius"/>
    </source>
</evidence>
<dbReference type="OrthoDB" id="9811754at2"/>
<dbReference type="Gene3D" id="2.40.50.100">
    <property type="match status" value="1"/>
</dbReference>
<evidence type="ECO:0000256" key="2">
    <source>
        <dbReference type="SAM" id="MobiDB-lite"/>
    </source>
</evidence>
<evidence type="ECO:0000259" key="5">
    <source>
        <dbReference type="Pfam" id="PF25963"/>
    </source>
</evidence>
<dbReference type="EMBL" id="SGXM01000004">
    <property type="protein sequence ID" value="RZT36675.1"/>
    <property type="molecule type" value="Genomic_DNA"/>
</dbReference>
<keyword evidence="1" id="KW-0175">Coiled coil</keyword>
<evidence type="ECO:0000259" key="4">
    <source>
        <dbReference type="Pfam" id="PF25917"/>
    </source>
</evidence>
<dbReference type="InterPro" id="IPR058634">
    <property type="entry name" value="AaeA-lik-b-barrel"/>
</dbReference>
<feature type="compositionally biased region" description="Low complexity" evidence="2">
    <location>
        <begin position="1"/>
        <end position="24"/>
    </location>
</feature>
<gene>
    <name evidence="6" type="ORF">EV147_3337</name>
</gene>
<accession>A0A4Q7RSL2</accession>
<name>A0A4Q7RSL2_9BURK</name>
<keyword evidence="7" id="KW-1185">Reference proteome</keyword>
<evidence type="ECO:0000313" key="6">
    <source>
        <dbReference type="EMBL" id="RZT36675.1"/>
    </source>
</evidence>
<dbReference type="PANTHER" id="PTHR30386">
    <property type="entry name" value="MEMBRANE FUSION SUBUNIT OF EMRAB-TOLC MULTIDRUG EFFLUX PUMP"/>
    <property type="match status" value="1"/>
</dbReference>